<gene>
    <name evidence="5" type="ORF">HSCHL_1212</name>
</gene>
<dbReference type="PANTHER" id="PTHR30302">
    <property type="entry name" value="HYDROGENASE 1 MATURATION PROTEASE"/>
    <property type="match status" value="1"/>
</dbReference>
<proteinExistence type="inferred from homology"/>
<evidence type="ECO:0000256" key="3">
    <source>
        <dbReference type="ARBA" id="ARBA00022750"/>
    </source>
</evidence>
<dbReference type="PANTHER" id="PTHR30302:SF1">
    <property type="entry name" value="HYDROGENASE 2 MATURATION PROTEASE"/>
    <property type="match status" value="1"/>
</dbReference>
<evidence type="ECO:0000313" key="5">
    <source>
        <dbReference type="EMBL" id="PTQ53838.1"/>
    </source>
</evidence>
<sequence length="161" mass="17143">MSTLIIGCGNLLRRDDGVGPTLIRRLWALGPPSGVRLADGGTAGMDVVFQIQDAKRLIIVDAAKTGAEPGTIFELPGAKAETPPLTAVNLHDFRWDHALAVGRWLLKERFPEDVTIYLIEAKDLEYGVGLSPEVEAAMERLAALLVQNAGGEPQAQGMSGG</sequence>
<dbReference type="SUPFAM" id="SSF53163">
    <property type="entry name" value="HybD-like"/>
    <property type="match status" value="1"/>
</dbReference>
<reference evidence="5 6" key="1">
    <citation type="submission" date="2017-08" db="EMBL/GenBank/DDBJ databases">
        <title>Burning lignite coal seam in the remote Altai Mountains harbors a hydrogen-driven thermophilic microbial community.</title>
        <authorList>
            <person name="Kadnikov V.V."/>
            <person name="Mardanov A.V."/>
            <person name="Ivasenko D."/>
            <person name="Beletsky A.V."/>
            <person name="Karnachuk O.V."/>
            <person name="Ravin N.V."/>
        </authorList>
    </citation>
    <scope>NUCLEOTIDE SEQUENCE [LARGE SCALE GENOMIC DNA]</scope>
    <source>
        <strain evidence="5">AL33</strain>
    </source>
</reference>
<comment type="similarity">
    <text evidence="1">Belongs to the peptidase A31 family.</text>
</comment>
<dbReference type="Pfam" id="PF01750">
    <property type="entry name" value="HycI"/>
    <property type="match status" value="1"/>
</dbReference>
<evidence type="ECO:0000256" key="1">
    <source>
        <dbReference type="ARBA" id="ARBA00006814"/>
    </source>
</evidence>
<evidence type="ECO:0000256" key="2">
    <source>
        <dbReference type="ARBA" id="ARBA00022670"/>
    </source>
</evidence>
<accession>A0A2T5GCG5</accession>
<evidence type="ECO:0000256" key="4">
    <source>
        <dbReference type="ARBA" id="ARBA00022801"/>
    </source>
</evidence>
<keyword evidence="2 5" id="KW-0645">Protease</keyword>
<dbReference type="GO" id="GO:0016485">
    <property type="term" value="P:protein processing"/>
    <property type="evidence" value="ECO:0007669"/>
    <property type="project" value="TreeGrafter"/>
</dbReference>
<dbReference type="NCBIfam" id="TIGR00072">
    <property type="entry name" value="hydrog_prot"/>
    <property type="match status" value="1"/>
</dbReference>
<dbReference type="GO" id="GO:0004190">
    <property type="term" value="F:aspartic-type endopeptidase activity"/>
    <property type="evidence" value="ECO:0007669"/>
    <property type="project" value="UniProtKB-KW"/>
</dbReference>
<dbReference type="Gene3D" id="3.40.50.1450">
    <property type="entry name" value="HybD-like"/>
    <property type="match status" value="1"/>
</dbReference>
<dbReference type="EMBL" id="PEBV01000009">
    <property type="protein sequence ID" value="PTQ53838.1"/>
    <property type="molecule type" value="Genomic_DNA"/>
</dbReference>
<dbReference type="GO" id="GO:0008047">
    <property type="term" value="F:enzyme activator activity"/>
    <property type="evidence" value="ECO:0007669"/>
    <property type="project" value="InterPro"/>
</dbReference>
<keyword evidence="3" id="KW-0064">Aspartyl protease</keyword>
<dbReference type="AlphaFoldDB" id="A0A2T5GCG5"/>
<protein>
    <submittedName>
        <fullName evidence="5">Hydrogenase maturation protease</fullName>
    </submittedName>
</protein>
<keyword evidence="4" id="KW-0378">Hydrolase</keyword>
<comment type="caution">
    <text evidence="5">The sequence shown here is derived from an EMBL/GenBank/DDBJ whole genome shotgun (WGS) entry which is preliminary data.</text>
</comment>
<dbReference type="CDD" id="cd06063">
    <property type="entry name" value="H2MP_Cyano-H2up"/>
    <property type="match status" value="1"/>
</dbReference>
<dbReference type="PRINTS" id="PR00446">
    <property type="entry name" value="HYDRGNUPTAKE"/>
</dbReference>
<evidence type="ECO:0000313" key="6">
    <source>
        <dbReference type="Proteomes" id="UP000244180"/>
    </source>
</evidence>
<organism evidence="5 6">
    <name type="scientific">Hydrogenibacillus schlegelii</name>
    <name type="common">Bacillus schlegelii</name>
    <dbReference type="NCBI Taxonomy" id="1484"/>
    <lineage>
        <taxon>Bacteria</taxon>
        <taxon>Bacillati</taxon>
        <taxon>Bacillota</taxon>
        <taxon>Bacilli</taxon>
        <taxon>Bacillales</taxon>
        <taxon>Bacillales Family X. Incertae Sedis</taxon>
        <taxon>Hydrogenibacillus</taxon>
    </lineage>
</organism>
<dbReference type="RefSeq" id="WP_245637733.1">
    <property type="nucleotide sequence ID" value="NZ_CBCSAS010000006.1"/>
</dbReference>
<dbReference type="Proteomes" id="UP000244180">
    <property type="component" value="Unassembled WGS sequence"/>
</dbReference>
<dbReference type="InterPro" id="IPR000671">
    <property type="entry name" value="Peptidase_A31"/>
</dbReference>
<dbReference type="InterPro" id="IPR023430">
    <property type="entry name" value="Pept_HybD-like_dom_sf"/>
</dbReference>
<name>A0A2T5GCG5_HYDSH</name>